<name>A0A550CMM8_9AGAR</name>
<evidence type="ECO:0000256" key="3">
    <source>
        <dbReference type="SAM" id="MobiDB-lite"/>
    </source>
</evidence>
<accession>A0A550CMM8</accession>
<dbReference type="AlphaFoldDB" id="A0A550CMM8"/>
<comment type="caution">
    <text evidence="4">The sequence shown here is derived from an EMBL/GenBank/DDBJ whole genome shotgun (WGS) entry which is preliminary data.</text>
</comment>
<dbReference type="PANTHER" id="PTHR12598">
    <property type="entry name" value="COPPER HOMEOSTASIS PROTEIN CUTC"/>
    <property type="match status" value="1"/>
</dbReference>
<dbReference type="Pfam" id="PF03932">
    <property type="entry name" value="CutC"/>
    <property type="match status" value="1"/>
</dbReference>
<evidence type="ECO:0000313" key="4">
    <source>
        <dbReference type="EMBL" id="TRM66053.1"/>
    </source>
</evidence>
<evidence type="ECO:0000313" key="5">
    <source>
        <dbReference type="Proteomes" id="UP000320762"/>
    </source>
</evidence>
<comment type="similarity">
    <text evidence="1">Belongs to the CutC family.</text>
</comment>
<dbReference type="Proteomes" id="UP000320762">
    <property type="component" value="Unassembled WGS sequence"/>
</dbReference>
<dbReference type="OrthoDB" id="7392499at2759"/>
<feature type="region of interest" description="Disordered" evidence="3">
    <location>
        <begin position="243"/>
        <end position="279"/>
    </location>
</feature>
<sequence>MSTSKTRITLEVCVDSVESALNAVHGGADRIELCGNLGVGGGTTPSLGLLKCVRRAVNGVPIMAMIRPRTGDFLYSEDEMDVMLDDIRIFKRHGARGVVIGVLQRDGTVDVERTKRLVDEALPMQGTFILRPLLLTHPVESGHAPAAPKALPVLARLLQRTSGDTPWALSILPGSGISPATARELLEALVPLGLGELHMSGGSWEDGAMEFRRPDMGMGAGSEWGVWRTQAERVRAVRAIADDFWDASRDEDDNNEEPTGAGPSDEGAGGQEDEQGGAV</sequence>
<evidence type="ECO:0000256" key="1">
    <source>
        <dbReference type="ARBA" id="ARBA00007768"/>
    </source>
</evidence>
<dbReference type="EMBL" id="VDMD01000004">
    <property type="protein sequence ID" value="TRM66053.1"/>
    <property type="molecule type" value="Genomic_DNA"/>
</dbReference>
<dbReference type="InterPro" id="IPR036822">
    <property type="entry name" value="CutC-like_dom_sf"/>
</dbReference>
<keyword evidence="5" id="KW-1185">Reference proteome</keyword>
<dbReference type="STRING" id="97359.A0A550CMM8"/>
<feature type="compositionally biased region" description="Acidic residues" evidence="3">
    <location>
        <begin position="243"/>
        <end position="256"/>
    </location>
</feature>
<dbReference type="SUPFAM" id="SSF110395">
    <property type="entry name" value="CutC-like"/>
    <property type="match status" value="1"/>
</dbReference>
<protein>
    <recommendedName>
        <fullName evidence="2">Copper homeostasis protein cutC homolog</fullName>
    </recommendedName>
</protein>
<reference evidence="4 5" key="1">
    <citation type="journal article" date="2019" name="New Phytol.">
        <title>Comparative genomics reveals unique wood-decay strategies and fruiting body development in the Schizophyllaceae.</title>
        <authorList>
            <person name="Almasi E."/>
            <person name="Sahu N."/>
            <person name="Krizsan K."/>
            <person name="Balint B."/>
            <person name="Kovacs G.M."/>
            <person name="Kiss B."/>
            <person name="Cseklye J."/>
            <person name="Drula E."/>
            <person name="Henrissat B."/>
            <person name="Nagy I."/>
            <person name="Chovatia M."/>
            <person name="Adam C."/>
            <person name="LaButti K."/>
            <person name="Lipzen A."/>
            <person name="Riley R."/>
            <person name="Grigoriev I.V."/>
            <person name="Nagy L.G."/>
        </authorList>
    </citation>
    <scope>NUCLEOTIDE SEQUENCE [LARGE SCALE GENOMIC DNA]</scope>
    <source>
        <strain evidence="4 5">NL-1724</strain>
    </source>
</reference>
<dbReference type="GO" id="GO:0005507">
    <property type="term" value="F:copper ion binding"/>
    <property type="evidence" value="ECO:0007669"/>
    <property type="project" value="TreeGrafter"/>
</dbReference>
<gene>
    <name evidence="4" type="ORF">BD626DRAFT_613158</name>
</gene>
<dbReference type="InterPro" id="IPR005627">
    <property type="entry name" value="CutC-like"/>
</dbReference>
<dbReference type="Gene3D" id="3.20.20.380">
    <property type="entry name" value="Copper homeostasis (CutC) domain"/>
    <property type="match status" value="2"/>
</dbReference>
<evidence type="ECO:0000256" key="2">
    <source>
        <dbReference type="ARBA" id="ARBA00019014"/>
    </source>
</evidence>
<organism evidence="4 5">
    <name type="scientific">Schizophyllum amplum</name>
    <dbReference type="NCBI Taxonomy" id="97359"/>
    <lineage>
        <taxon>Eukaryota</taxon>
        <taxon>Fungi</taxon>
        <taxon>Dikarya</taxon>
        <taxon>Basidiomycota</taxon>
        <taxon>Agaricomycotina</taxon>
        <taxon>Agaricomycetes</taxon>
        <taxon>Agaricomycetidae</taxon>
        <taxon>Agaricales</taxon>
        <taxon>Schizophyllaceae</taxon>
        <taxon>Schizophyllum</taxon>
    </lineage>
</organism>
<proteinExistence type="inferred from homology"/>
<dbReference type="PANTHER" id="PTHR12598:SF0">
    <property type="entry name" value="COPPER HOMEOSTASIS PROTEIN CUTC HOMOLOG"/>
    <property type="match status" value="1"/>
</dbReference>